<keyword evidence="3" id="KW-1185">Reference proteome</keyword>
<dbReference type="AlphaFoldDB" id="A0A367EMH7"/>
<sequence length="107" mass="10849">MLGHGGRSNPGHASSLRTLAHGSHESRRIDPAGPPRLLASPRSCLQSPACLAAPGTHARGVVVGRRFPQGSASLAPGGAPTQGLPPPPCERTHQTPPGPPSGRTPLL</sequence>
<reference evidence="2 3" key="1">
    <citation type="submission" date="2018-06" db="EMBL/GenBank/DDBJ databases">
        <title>Streptomyces reniochalinae sp. nov. and Streptomyces diacarnus sp. nov. from marine sponges.</title>
        <authorList>
            <person name="Li L."/>
        </authorList>
    </citation>
    <scope>NUCLEOTIDE SEQUENCE [LARGE SCALE GENOMIC DNA]</scope>
    <source>
        <strain evidence="2 3">LHW50302</strain>
    </source>
</reference>
<comment type="caution">
    <text evidence="2">The sequence shown here is derived from an EMBL/GenBank/DDBJ whole genome shotgun (WGS) entry which is preliminary data.</text>
</comment>
<dbReference type="EMBL" id="QOIM01000033">
    <property type="protein sequence ID" value="RCG18420.1"/>
    <property type="molecule type" value="Genomic_DNA"/>
</dbReference>
<evidence type="ECO:0000313" key="3">
    <source>
        <dbReference type="Proteomes" id="UP000253507"/>
    </source>
</evidence>
<protein>
    <submittedName>
        <fullName evidence="2">Uncharacterized protein</fullName>
    </submittedName>
</protein>
<name>A0A367EMH7_9ACTN</name>
<proteinExistence type="predicted"/>
<evidence type="ECO:0000313" key="2">
    <source>
        <dbReference type="EMBL" id="RCG18420.1"/>
    </source>
</evidence>
<dbReference type="Proteomes" id="UP000253507">
    <property type="component" value="Unassembled WGS sequence"/>
</dbReference>
<feature type="region of interest" description="Disordered" evidence="1">
    <location>
        <begin position="62"/>
        <end position="107"/>
    </location>
</feature>
<organism evidence="2 3">
    <name type="scientific">Streptomyces reniochalinae</name>
    <dbReference type="NCBI Taxonomy" id="2250578"/>
    <lineage>
        <taxon>Bacteria</taxon>
        <taxon>Bacillati</taxon>
        <taxon>Actinomycetota</taxon>
        <taxon>Actinomycetes</taxon>
        <taxon>Kitasatosporales</taxon>
        <taxon>Streptomycetaceae</taxon>
        <taxon>Streptomyces</taxon>
    </lineage>
</organism>
<evidence type="ECO:0000256" key="1">
    <source>
        <dbReference type="SAM" id="MobiDB-lite"/>
    </source>
</evidence>
<feature type="compositionally biased region" description="Pro residues" evidence="1">
    <location>
        <begin position="96"/>
        <end position="107"/>
    </location>
</feature>
<feature type="region of interest" description="Disordered" evidence="1">
    <location>
        <begin position="1"/>
        <end position="42"/>
    </location>
</feature>
<gene>
    <name evidence="2" type="ORF">DQ392_13820</name>
</gene>
<accession>A0A367EMH7</accession>
<dbReference type="OrthoDB" id="4337718at2"/>